<dbReference type="AlphaFoldDB" id="A0A1J4NLN2"/>
<dbReference type="EMBL" id="LAVA02000112">
    <property type="protein sequence ID" value="OIJ63203.1"/>
    <property type="molecule type" value="Genomic_DNA"/>
</dbReference>
<dbReference type="Proteomes" id="UP000034196">
    <property type="component" value="Unassembled WGS sequence"/>
</dbReference>
<comment type="caution">
    <text evidence="1">The sequence shown here is derived from an EMBL/GenBank/DDBJ whole genome shotgun (WGS) entry which is preliminary data.</text>
</comment>
<gene>
    <name evidence="1" type="ORF">WN71_035420</name>
</gene>
<evidence type="ECO:0008006" key="3">
    <source>
        <dbReference type="Google" id="ProtNLM"/>
    </source>
</evidence>
<organism evidence="1 2">
    <name type="scientific">Streptomyces mangrovisoli</name>
    <dbReference type="NCBI Taxonomy" id="1428628"/>
    <lineage>
        <taxon>Bacteria</taxon>
        <taxon>Bacillati</taxon>
        <taxon>Actinomycetota</taxon>
        <taxon>Actinomycetes</taxon>
        <taxon>Kitasatosporales</taxon>
        <taxon>Streptomycetaceae</taxon>
        <taxon>Streptomyces</taxon>
    </lineage>
</organism>
<protein>
    <recommendedName>
        <fullName evidence="3">Protein phosphatase 2C domain-containing protein</fullName>
    </recommendedName>
</protein>
<accession>A0A1J4NLN2</accession>
<keyword evidence="2" id="KW-1185">Reference proteome</keyword>
<evidence type="ECO:0000313" key="1">
    <source>
        <dbReference type="EMBL" id="OIJ63203.1"/>
    </source>
</evidence>
<sequence length="263" mass="28537">MIAGSVMVQAPKSRLDARQTEDAARIVLPAPGVAGEARLVVADGSSGSAESGWWATRLADDLCAAPGRAFHSAKAFHTVASGAALRWPSRRQALSERFAAPGQKSWIALRRLDSGPATTILGIRLLPAATQDDDPAAVPGGGQWQVVAVGDACMFQVRTDRVVDAVAVQPRRPPVVRADPRPAAPKPAFREGHWHDRDVFYVMTDALGRWWRRNAEEGGLPWTVLDTVCGSNERFTAWVQAERTRRMLQDDDITLLRAECGPC</sequence>
<name>A0A1J4NLN2_9ACTN</name>
<dbReference type="STRING" id="1428628.WN71_035420"/>
<proteinExistence type="predicted"/>
<reference evidence="1" key="1">
    <citation type="submission" date="2016-10" db="EMBL/GenBank/DDBJ databases">
        <title>Genome sequence of Streptomyces mangrovisoli MUSC 149.</title>
        <authorList>
            <person name="Lee L.-H."/>
            <person name="Ser H.-L."/>
        </authorList>
    </citation>
    <scope>NUCLEOTIDE SEQUENCE [LARGE SCALE GENOMIC DNA]</scope>
    <source>
        <strain evidence="1">MUSC 149</strain>
    </source>
</reference>
<evidence type="ECO:0000313" key="2">
    <source>
        <dbReference type="Proteomes" id="UP000034196"/>
    </source>
</evidence>